<evidence type="ECO:0000313" key="2">
    <source>
        <dbReference type="EMBL" id="PZX93976.1"/>
    </source>
</evidence>
<proteinExistence type="predicted"/>
<dbReference type="InterPro" id="IPR002931">
    <property type="entry name" value="Transglutaminase-like"/>
</dbReference>
<name>A0A2W7TX74_9FLAO</name>
<dbReference type="InterPro" id="IPR052557">
    <property type="entry name" value="CAP/Cytokinesis_protein"/>
</dbReference>
<accession>A0A2W7TX74</accession>
<keyword evidence="3" id="KW-1185">Reference proteome</keyword>
<dbReference type="AlphaFoldDB" id="A0A2W7TX74"/>
<dbReference type="Pfam" id="PF01841">
    <property type="entry name" value="Transglut_core"/>
    <property type="match status" value="1"/>
</dbReference>
<dbReference type="Gene3D" id="3.10.620.30">
    <property type="match status" value="1"/>
</dbReference>
<dbReference type="GO" id="GO:0005737">
    <property type="term" value="C:cytoplasm"/>
    <property type="evidence" value="ECO:0007669"/>
    <property type="project" value="TreeGrafter"/>
</dbReference>
<dbReference type="PANTHER" id="PTHR46333:SF2">
    <property type="entry name" value="CYTOKINESIS PROTEIN 3"/>
    <property type="match status" value="1"/>
</dbReference>
<dbReference type="InterPro" id="IPR038765">
    <property type="entry name" value="Papain-like_cys_pep_sf"/>
</dbReference>
<evidence type="ECO:0000313" key="3">
    <source>
        <dbReference type="Proteomes" id="UP000249177"/>
    </source>
</evidence>
<protein>
    <recommendedName>
        <fullName evidence="1">Transglutaminase-like domain-containing protein</fullName>
    </recommendedName>
</protein>
<sequence length="395" mass="45458">MPKKGIVMKYIFLFLMFTVVSLGQTKGIYDVVDAKMDKIPYNLSNTTVGIAEYINANFKSENDKVRAAFYWTASNIRYDIENIESIDYKEISQDKIKNAVLTKKGVCIHYAEVFNDIAKKVGVKSYLVFGYTKQNGKVDILAHAWCAARIDNVWWLFDPTWGAGYVDKKKFFKKINNLNYKVAPSQFIASHMPFDYLWQFLNYPVTNQEFIEGKTLLNKAKPNFDFVAQIGEFDNMSDLDKAKTSLIRMEKNGVKNKLIQEFVFSKKSEVDAIQNNEAMDKMQAISDDYNQAITMFNDFIYYRNNRFKPVLPDEAIKAMIESPKQKIIDCQSRIYKIGAYNDSNTASVKSLKNSIIDVLKQIEVQEKFGNDYLSKSKSGRKGMFTKVTFFGIPVK</sequence>
<dbReference type="SMART" id="SM00460">
    <property type="entry name" value="TGc"/>
    <property type="match status" value="1"/>
</dbReference>
<evidence type="ECO:0000259" key="1">
    <source>
        <dbReference type="SMART" id="SM00460"/>
    </source>
</evidence>
<dbReference type="EMBL" id="QKXH01000004">
    <property type="protein sequence ID" value="PZX93976.1"/>
    <property type="molecule type" value="Genomic_DNA"/>
</dbReference>
<reference evidence="2 3" key="1">
    <citation type="submission" date="2018-06" db="EMBL/GenBank/DDBJ databases">
        <title>Flavobacterium sp IMCC34762, genome.</title>
        <authorList>
            <person name="Joung Y."/>
            <person name="Cho J."/>
            <person name="Song J."/>
        </authorList>
    </citation>
    <scope>NUCLEOTIDE SEQUENCE [LARGE SCALE GENOMIC DNA]</scope>
    <source>
        <strain evidence="2 3">IMCC34762</strain>
    </source>
</reference>
<feature type="domain" description="Transglutaminase-like" evidence="1">
    <location>
        <begin position="99"/>
        <end position="161"/>
    </location>
</feature>
<dbReference type="PANTHER" id="PTHR46333">
    <property type="entry name" value="CYTOKINESIS PROTEIN 3"/>
    <property type="match status" value="1"/>
</dbReference>
<comment type="caution">
    <text evidence="2">The sequence shown here is derived from an EMBL/GenBank/DDBJ whole genome shotgun (WGS) entry which is preliminary data.</text>
</comment>
<gene>
    <name evidence="2" type="ORF">DOS84_08520</name>
</gene>
<dbReference type="Proteomes" id="UP000249177">
    <property type="component" value="Unassembled WGS sequence"/>
</dbReference>
<dbReference type="SUPFAM" id="SSF54001">
    <property type="entry name" value="Cysteine proteinases"/>
    <property type="match status" value="1"/>
</dbReference>
<dbReference type="OrthoDB" id="9788327at2"/>
<organism evidence="2 3">
    <name type="scientific">Flavobacterium aquariorum</name>
    <dbReference type="NCBI Taxonomy" id="2217670"/>
    <lineage>
        <taxon>Bacteria</taxon>
        <taxon>Pseudomonadati</taxon>
        <taxon>Bacteroidota</taxon>
        <taxon>Flavobacteriia</taxon>
        <taxon>Flavobacteriales</taxon>
        <taxon>Flavobacteriaceae</taxon>
        <taxon>Flavobacterium</taxon>
    </lineage>
</organism>